<sequence>MTHDDDAVFEAVRARVLSGEYLDHRLGLPEDDSDGAVRCCADQGSWRTVYFRGTPEYDTALAAGRLDLPPPLRPVAEDVVNECEELLGRPLPPLLRRCYLELGDGGFGPGYGLLPLWDPENGVSVMDAFRRREGWPQEWRPMADSFLTLCDWGCGVESLIDFRNPSGGMWAIDPNSTAGDDPGVMLFPQEFTFPEWMRRWADGKLRQPQLLLGKGAGG</sequence>
<dbReference type="SUPFAM" id="SSF160631">
    <property type="entry name" value="SMI1/KNR4-like"/>
    <property type="match status" value="1"/>
</dbReference>
<dbReference type="SMART" id="SM00860">
    <property type="entry name" value="SMI1_KNR4"/>
    <property type="match status" value="1"/>
</dbReference>
<gene>
    <name evidence="2" type="ORF">RM479_23795</name>
</gene>
<name>A0ABU2MFN9_9ACTN</name>
<accession>A0ABU2MFN9</accession>
<evidence type="ECO:0000313" key="3">
    <source>
        <dbReference type="Proteomes" id="UP001183390"/>
    </source>
</evidence>
<comment type="caution">
    <text evidence="2">The sequence shown here is derived from an EMBL/GenBank/DDBJ whole genome shotgun (WGS) entry which is preliminary data.</text>
</comment>
<keyword evidence="3" id="KW-1185">Reference proteome</keyword>
<organism evidence="2 3">
    <name type="scientific">Nocardiopsis lambiniae</name>
    <dbReference type="NCBI Taxonomy" id="3075539"/>
    <lineage>
        <taxon>Bacteria</taxon>
        <taxon>Bacillati</taxon>
        <taxon>Actinomycetota</taxon>
        <taxon>Actinomycetes</taxon>
        <taxon>Streptosporangiales</taxon>
        <taxon>Nocardiopsidaceae</taxon>
        <taxon>Nocardiopsis</taxon>
    </lineage>
</organism>
<proteinExistence type="predicted"/>
<dbReference type="RefSeq" id="WP_311513939.1">
    <property type="nucleotide sequence ID" value="NZ_JAVREP010000023.1"/>
</dbReference>
<dbReference type="Proteomes" id="UP001183390">
    <property type="component" value="Unassembled WGS sequence"/>
</dbReference>
<protein>
    <recommendedName>
        <fullName evidence="1">Knr4/Smi1-like domain-containing protein</fullName>
    </recommendedName>
</protein>
<reference evidence="3" key="1">
    <citation type="submission" date="2023-07" db="EMBL/GenBank/DDBJ databases">
        <title>30 novel species of actinomycetes from the DSMZ collection.</title>
        <authorList>
            <person name="Nouioui I."/>
        </authorList>
    </citation>
    <scope>NUCLEOTIDE SEQUENCE [LARGE SCALE GENOMIC DNA]</scope>
    <source>
        <strain evidence="3">DSM 44743</strain>
    </source>
</reference>
<dbReference type="InterPro" id="IPR037883">
    <property type="entry name" value="Knr4/Smi1-like_sf"/>
</dbReference>
<dbReference type="Pfam" id="PF09346">
    <property type="entry name" value="SMI1_KNR4"/>
    <property type="match status" value="1"/>
</dbReference>
<evidence type="ECO:0000259" key="1">
    <source>
        <dbReference type="SMART" id="SM00860"/>
    </source>
</evidence>
<dbReference type="EMBL" id="JAVREP010000023">
    <property type="protein sequence ID" value="MDT0331447.1"/>
    <property type="molecule type" value="Genomic_DNA"/>
</dbReference>
<evidence type="ECO:0000313" key="2">
    <source>
        <dbReference type="EMBL" id="MDT0331447.1"/>
    </source>
</evidence>
<dbReference type="InterPro" id="IPR018958">
    <property type="entry name" value="Knr4/Smi1-like_dom"/>
</dbReference>
<feature type="domain" description="Knr4/Smi1-like" evidence="1">
    <location>
        <begin position="74"/>
        <end position="199"/>
    </location>
</feature>